<comment type="caution">
    <text evidence="3">The sequence shown here is derived from an EMBL/GenBank/DDBJ whole genome shotgun (WGS) entry which is preliminary data.</text>
</comment>
<feature type="chain" id="PRO_5012594126" evidence="2">
    <location>
        <begin position="28"/>
        <end position="164"/>
    </location>
</feature>
<evidence type="ECO:0000256" key="1">
    <source>
        <dbReference type="ARBA" id="ARBA00022737"/>
    </source>
</evidence>
<dbReference type="SUPFAM" id="SSF69360">
    <property type="entry name" value="Cell wall binding repeat"/>
    <property type="match status" value="1"/>
</dbReference>
<dbReference type="Pfam" id="PF19085">
    <property type="entry name" value="Choline_bind_2"/>
    <property type="match status" value="1"/>
</dbReference>
<name>A0A1S8ND74_CLOSA</name>
<keyword evidence="1" id="KW-0677">Repeat</keyword>
<accession>A0A1S8ND74</accession>
<dbReference type="RefSeq" id="WP_077864690.1">
    <property type="nucleotide sequence ID" value="NZ_LZYZ01000002.1"/>
</dbReference>
<dbReference type="Gene3D" id="2.10.270.10">
    <property type="entry name" value="Cholin Binding"/>
    <property type="match status" value="1"/>
</dbReference>
<protein>
    <submittedName>
        <fullName evidence="3">Uncharacterized protein</fullName>
    </submittedName>
</protein>
<dbReference type="AlphaFoldDB" id="A0A1S8ND74"/>
<dbReference type="EMBL" id="LZYZ01000002">
    <property type="protein sequence ID" value="OOM14427.1"/>
    <property type="molecule type" value="Genomic_DNA"/>
</dbReference>
<evidence type="ECO:0000313" key="3">
    <source>
        <dbReference type="EMBL" id="OOM14427.1"/>
    </source>
</evidence>
<feature type="signal peptide" evidence="2">
    <location>
        <begin position="1"/>
        <end position="27"/>
    </location>
</feature>
<proteinExistence type="predicted"/>
<dbReference type="InterPro" id="IPR018337">
    <property type="entry name" value="Cell_wall/Cho-bd_repeat"/>
</dbReference>
<evidence type="ECO:0000313" key="4">
    <source>
        <dbReference type="Proteomes" id="UP000191154"/>
    </source>
</evidence>
<gene>
    <name evidence="3" type="ORF">CLOSAC_13000</name>
</gene>
<keyword evidence="2" id="KW-0732">Signal</keyword>
<reference evidence="3 4" key="1">
    <citation type="submission" date="2016-05" db="EMBL/GenBank/DDBJ databases">
        <title>Microbial solvent formation.</title>
        <authorList>
            <person name="Poehlein A."/>
            <person name="Montoya Solano J.D."/>
            <person name="Flitsch S."/>
            <person name="Krabben P."/>
            <person name="Duerre P."/>
            <person name="Daniel R."/>
        </authorList>
    </citation>
    <scope>NUCLEOTIDE SEQUENCE [LARGE SCALE GENOMIC DNA]</scope>
    <source>
        <strain evidence="3 4">L1-8</strain>
    </source>
</reference>
<dbReference type="Proteomes" id="UP000191154">
    <property type="component" value="Unassembled WGS sequence"/>
</dbReference>
<evidence type="ECO:0000256" key="2">
    <source>
        <dbReference type="SAM" id="SignalP"/>
    </source>
</evidence>
<sequence length="164" mass="19112">MKNLKKLITSSVSAITLLAIIPLTAHAEWRHNEYYAPYSGHNIETWNYYGNDGKPKEGWFSVDGKWYYGDEEHEDDYYGIYIDEWAPAYYKGYVDSSRVFHTDYGAFDYYCGSDGAMKTGWFQAYPHNNEEAGLHWYYAGSDGKILRNTRTPDGYWVNSDGIWK</sequence>
<organism evidence="3 4">
    <name type="scientific">Clostridium saccharobutylicum</name>
    <dbReference type="NCBI Taxonomy" id="169679"/>
    <lineage>
        <taxon>Bacteria</taxon>
        <taxon>Bacillati</taxon>
        <taxon>Bacillota</taxon>
        <taxon>Clostridia</taxon>
        <taxon>Eubacteriales</taxon>
        <taxon>Clostridiaceae</taxon>
        <taxon>Clostridium</taxon>
    </lineage>
</organism>